<dbReference type="NCBIfam" id="TIGR01760">
    <property type="entry name" value="tape_meas_TP901"/>
    <property type="match status" value="1"/>
</dbReference>
<dbReference type="AlphaFoldDB" id="A0A5B9FVK9"/>
<feature type="compositionally biased region" description="Polar residues" evidence="2">
    <location>
        <begin position="637"/>
        <end position="657"/>
    </location>
</feature>
<dbReference type="KEGG" id="fak:FUA48_16140"/>
<gene>
    <name evidence="4" type="ORF">FUA48_16140</name>
</gene>
<dbReference type="InterPro" id="IPR010090">
    <property type="entry name" value="Phage_tape_meas"/>
</dbReference>
<dbReference type="RefSeq" id="WP_147584489.1">
    <property type="nucleotide sequence ID" value="NZ_CP042831.1"/>
</dbReference>
<dbReference type="PANTHER" id="PTHR37813">
    <property type="entry name" value="FELS-2 PROPHAGE PROTEIN"/>
    <property type="match status" value="1"/>
</dbReference>
<name>A0A5B9FVK9_9FLAO</name>
<feature type="region of interest" description="Disordered" evidence="2">
    <location>
        <begin position="630"/>
        <end position="657"/>
    </location>
</feature>
<dbReference type="Pfam" id="PF10145">
    <property type="entry name" value="PhageMin_Tail"/>
    <property type="match status" value="1"/>
</dbReference>
<keyword evidence="1" id="KW-1188">Viral release from host cell</keyword>
<organism evidence="4 5">
    <name type="scientific">Flavobacterium alkalisoli</name>
    <dbReference type="NCBI Taxonomy" id="2602769"/>
    <lineage>
        <taxon>Bacteria</taxon>
        <taxon>Pseudomonadati</taxon>
        <taxon>Bacteroidota</taxon>
        <taxon>Flavobacteriia</taxon>
        <taxon>Flavobacteriales</taxon>
        <taxon>Flavobacteriaceae</taxon>
        <taxon>Flavobacterium</taxon>
    </lineage>
</organism>
<accession>A0A5B9FVK9</accession>
<dbReference type="OrthoDB" id="1219342at2"/>
<keyword evidence="5" id="KW-1185">Reference proteome</keyword>
<dbReference type="PANTHER" id="PTHR37813:SF1">
    <property type="entry name" value="FELS-2 PROPHAGE PROTEIN"/>
    <property type="match status" value="1"/>
</dbReference>
<proteinExistence type="predicted"/>
<reference evidence="4 5" key="1">
    <citation type="submission" date="2019-08" db="EMBL/GenBank/DDBJ databases">
        <title>Flavobacterium alkalisoli sp. nov., isolated from rhizosphere soil of Suaeda salsa.</title>
        <authorList>
            <person name="Sun J.-Q."/>
            <person name="Xu L."/>
        </authorList>
    </citation>
    <scope>NUCLEOTIDE SEQUENCE [LARGE SCALE GENOMIC DNA]</scope>
    <source>
        <strain evidence="4 5">XS-5</strain>
    </source>
</reference>
<protein>
    <submittedName>
        <fullName evidence="4">Phage tail tape measure protein</fullName>
    </submittedName>
</protein>
<dbReference type="Proteomes" id="UP000321222">
    <property type="component" value="Chromosome"/>
</dbReference>
<evidence type="ECO:0000256" key="1">
    <source>
        <dbReference type="ARBA" id="ARBA00022612"/>
    </source>
</evidence>
<evidence type="ECO:0000313" key="5">
    <source>
        <dbReference type="Proteomes" id="UP000321222"/>
    </source>
</evidence>
<evidence type="ECO:0000256" key="2">
    <source>
        <dbReference type="SAM" id="MobiDB-lite"/>
    </source>
</evidence>
<sequence length="707" mass="77399">MPSKLELLMELKNKLFNTKLKQVQEKLGKATDYMKGKLRSLKEYTVRSFKAMTEQMPLFGRAVELLGNPYVLLASGIVAVTGLLATGVNEAGKFNAEFLNIRQLNLDKTQEQLTNYKTLIRDSAFETGKAATDTAKAYYDIQSALGYYGKDAKEIFTQVANFSTATGADLNDSINATTKAIKAFGLGVGDTRMLLESNARAVQVGITTFKELAQVQTEYAGAAKGAGQNVDVANKIFAGFTSIAKGSAEAANMTKTAFQGLTQEATIKGLKSIGVSLYDNKGQVRDLTKVLEEVNTKFQRMTPKQIDELINKIGGPEGLRALFVKLKTGADDFFNTFNAFDASSFNLDDALKNAKGDFKTLSTIVKNKFNTVMIGLGEKILPSVAHGLEFLEKLLDKVYRNMDTIIVVVKRAALAFAVFKTTNLLVASSVGKVAMAFTGGLSNGIKAATTAMKGFNTAFKSNMVGLIASMIATLAVSISDLKFQSEEFQKFLEKEKTFDEKRAGLVKGTKLDLTKSTLASIDKRQAEELKSTAQGRIQEIDNSVSTLKATLKAGENQNAKNINSLYRQLKEEQKNPNQSFPEVQKRIKKLKFDIDQNIREITGGYTSDDLTSMRKKNEQILSNLSGRKLVADDERGSSGSSMASEQVNSVSERASQPRSITINIEALNKGGINTSKTTLANKTPEEIEEWFNEAMMRVLRGVELSYE</sequence>
<evidence type="ECO:0000313" key="4">
    <source>
        <dbReference type="EMBL" id="QEE51050.1"/>
    </source>
</evidence>
<feature type="domain" description="Phage tail tape measure protein" evidence="3">
    <location>
        <begin position="122"/>
        <end position="315"/>
    </location>
</feature>
<evidence type="ECO:0000259" key="3">
    <source>
        <dbReference type="Pfam" id="PF10145"/>
    </source>
</evidence>
<dbReference type="EMBL" id="CP042831">
    <property type="protein sequence ID" value="QEE51050.1"/>
    <property type="molecule type" value="Genomic_DNA"/>
</dbReference>